<comment type="domain">
    <text evidence="5">The DELLA motif is required for its GA-induced degradation.</text>
</comment>
<organism evidence="7">
    <name type="scientific">Anthurium amnicola</name>
    <dbReference type="NCBI Taxonomy" id="1678845"/>
    <lineage>
        <taxon>Eukaryota</taxon>
        <taxon>Viridiplantae</taxon>
        <taxon>Streptophyta</taxon>
        <taxon>Embryophyta</taxon>
        <taxon>Tracheophyta</taxon>
        <taxon>Spermatophyta</taxon>
        <taxon>Magnoliopsida</taxon>
        <taxon>Liliopsida</taxon>
        <taxon>Araceae</taxon>
        <taxon>Pothoideae</taxon>
        <taxon>Potheae</taxon>
        <taxon>Anthurium</taxon>
    </lineage>
</organism>
<dbReference type="PROSITE" id="PS50985">
    <property type="entry name" value="GRAS"/>
    <property type="match status" value="1"/>
</dbReference>
<comment type="subcellular location">
    <subcellularLocation>
        <location evidence="5">Nucleus</location>
    </subcellularLocation>
</comment>
<evidence type="ECO:0000256" key="1">
    <source>
        <dbReference type="ARBA" id="ARBA00010273"/>
    </source>
</evidence>
<keyword evidence="2 5" id="KW-0805">Transcription regulation</keyword>
<keyword evidence="3 5" id="KW-0804">Transcription</keyword>
<evidence type="ECO:0000313" key="7">
    <source>
        <dbReference type="EMBL" id="JAT56006.1"/>
    </source>
</evidence>
<keyword evidence="5" id="KW-0939">Gibberellin signaling pathway</keyword>
<dbReference type="AlphaFoldDB" id="A0A1D1YMZ1"/>
<gene>
    <name evidence="7" type="primary">SCL3_2</name>
    <name evidence="7" type="ORF">g.37268</name>
</gene>
<feature type="region of interest" description="VHIID" evidence="4">
    <location>
        <begin position="261"/>
        <end position="326"/>
    </location>
</feature>
<feature type="domain" description="Transcriptional factor DELLA N-terminal" evidence="6">
    <location>
        <begin position="29"/>
        <end position="108"/>
    </location>
</feature>
<evidence type="ECO:0000259" key="6">
    <source>
        <dbReference type="Pfam" id="PF12041"/>
    </source>
</evidence>
<evidence type="ECO:0000256" key="5">
    <source>
        <dbReference type="RuleBase" id="RU367159"/>
    </source>
</evidence>
<comment type="function">
    <text evidence="5">Transcriptional regulator that acts as a repressor of the gibberellin (GA) signaling pathway. Probably acts by participating in large multiprotein complexes that repress transcription of GA-inducible genes.</text>
</comment>
<dbReference type="Pfam" id="PF12041">
    <property type="entry name" value="DELLA"/>
    <property type="match status" value="1"/>
</dbReference>
<evidence type="ECO:0000256" key="4">
    <source>
        <dbReference type="PROSITE-ProRule" id="PRU01191"/>
    </source>
</evidence>
<dbReference type="GO" id="GO:0009740">
    <property type="term" value="P:gibberellic acid mediated signaling pathway"/>
    <property type="evidence" value="ECO:0007669"/>
    <property type="project" value="UniProtKB-UniRule"/>
</dbReference>
<dbReference type="Pfam" id="PF03514">
    <property type="entry name" value="GRAS"/>
    <property type="match status" value="1"/>
</dbReference>
<evidence type="ECO:0000256" key="2">
    <source>
        <dbReference type="ARBA" id="ARBA00023015"/>
    </source>
</evidence>
<dbReference type="EMBL" id="GDJX01011930">
    <property type="protein sequence ID" value="JAT56006.1"/>
    <property type="molecule type" value="Transcribed_RNA"/>
</dbReference>
<dbReference type="InterPro" id="IPR005202">
    <property type="entry name" value="TF_GRAS"/>
</dbReference>
<reference evidence="7" key="1">
    <citation type="submission" date="2015-07" db="EMBL/GenBank/DDBJ databases">
        <title>Transcriptome Assembly of Anthurium amnicola.</title>
        <authorList>
            <person name="Suzuki J."/>
        </authorList>
    </citation>
    <scope>NUCLEOTIDE SEQUENCE</scope>
</reference>
<dbReference type="InterPro" id="IPR021914">
    <property type="entry name" value="TF_DELLA_N"/>
</dbReference>
<comment type="caution">
    <text evidence="4">Lacks conserved residue(s) required for the propagation of feature annotation.</text>
</comment>
<dbReference type="Gene3D" id="1.10.10.1290">
    <property type="entry name" value="Transcriptional regulator DELLA, N-terminal domain"/>
    <property type="match status" value="1"/>
</dbReference>
<name>A0A1D1YMZ1_9ARAE</name>
<feature type="short sequence motif" description="LXXLL motif" evidence="4">
    <location>
        <begin position="386"/>
        <end position="390"/>
    </location>
</feature>
<feature type="region of interest" description="Leucine repeat II (LRII)" evidence="4">
    <location>
        <begin position="336"/>
        <end position="368"/>
    </location>
</feature>
<feature type="non-terminal residue" evidence="7">
    <location>
        <position position="482"/>
    </location>
</feature>
<keyword evidence="5" id="KW-0539">Nucleus</keyword>
<accession>A0A1D1YMZ1</accession>
<dbReference type="GO" id="GO:0005634">
    <property type="term" value="C:nucleus"/>
    <property type="evidence" value="ECO:0007669"/>
    <property type="project" value="UniProtKB-SubCell"/>
</dbReference>
<dbReference type="PANTHER" id="PTHR31636">
    <property type="entry name" value="OSJNBA0084A10.13 PROTEIN-RELATED"/>
    <property type="match status" value="1"/>
</dbReference>
<evidence type="ECO:0000256" key="3">
    <source>
        <dbReference type="ARBA" id="ARBA00023163"/>
    </source>
</evidence>
<dbReference type="InterPro" id="IPR038088">
    <property type="entry name" value="DELLA_N_sf"/>
</dbReference>
<proteinExistence type="inferred from homology"/>
<sequence>MGPYGTSAAGSGWCGGDFAAAPCPPPDLDGLLAEAGYRVRSSDLRHVAQRLERLESAINGGASPGCFGSAAPQLDQQSLFLAPDSVHYNPSDLAAWVDSMLSEISLSQSDTNGGDAAAAQDHLPPCNQIEDPGRTPAMDSAFGPAEQAEHPVLVQVYGPQQAPLPPVAVAPSPFVGEGEEEEEDSGIRLVHILMTCAESVQRGDSALVGVLIEEMRPTLARVGTRFGIGKVAGYFVDALSRRLYSPPHAVAATAIESEVLYHHFYEACPYLKFAHFTANQAILEAMAGERVVHLVDLYAVDPAPWVALMQALSARPEGAPHLRITGVHDQKEVLDHVAARLSEEAEKLDVPFQFDPVVSRPERLDPEASLRVKTGEAVAISSVLQLHRLLAPEDGDEGSGLHPYRRGTTPAKCSVEVPTHRMAQMGGHHHGSLRELIEREPHHLALSRNGHSPNREPSSARIDAFLACICGLAPKVVVVVEQ</sequence>
<protein>
    <recommendedName>
        <fullName evidence="5">DELLA protein</fullName>
    </recommendedName>
</protein>
<dbReference type="SMART" id="SM01129">
    <property type="entry name" value="DELLA"/>
    <property type="match status" value="1"/>
</dbReference>
<comment type="similarity">
    <text evidence="1 5">Belongs to the GRAS family. DELLA subfamily.</text>
</comment>